<feature type="region of interest" description="Disordered" evidence="10">
    <location>
        <begin position="48"/>
        <end position="80"/>
    </location>
</feature>
<evidence type="ECO:0000313" key="12">
    <source>
        <dbReference type="Proteomes" id="UP001497512"/>
    </source>
</evidence>
<name>A0ABP0TGM7_9BRYO</name>
<dbReference type="SUPFAM" id="SSF55418">
    <property type="entry name" value="eIF4e-like"/>
    <property type="match status" value="1"/>
</dbReference>
<accession>A0ABP0TGM7</accession>
<dbReference type="PANTHER" id="PTHR11960">
    <property type="entry name" value="EUKARYOTIC TRANSLATION INITIATION FACTOR 4E RELATED"/>
    <property type="match status" value="1"/>
</dbReference>
<comment type="similarity">
    <text evidence="1 9">Belongs to the eukaryotic initiation factor 4E family.</text>
</comment>
<evidence type="ECO:0000256" key="6">
    <source>
        <dbReference type="ARBA" id="ARBA00030245"/>
    </source>
</evidence>
<evidence type="ECO:0000256" key="3">
    <source>
        <dbReference type="ARBA" id="ARBA00022845"/>
    </source>
</evidence>
<dbReference type="InterPro" id="IPR019770">
    <property type="entry name" value="TIF_eIF_4E_CS"/>
</dbReference>
<keyword evidence="5 9" id="KW-0648">Protein biosynthesis</keyword>
<sequence length="263" mass="29430">MQPTCFSKYGNPQNIDLSIHDQECNLSPARSFNVKTKIEKRMADVEVRPEDGQRTEQGGVEEGEIVSVETQADRPAEAPKKHPLEHAWTFWFDNPNGKQKQVAWGSSIRAVYTFSTVEDFWCLYNNVLPPSKLGTGTDFHCFKAGIEPKWEDPKCAHGGKWTASPNRSGGGGGKGALDIFWLHTLLAMIGEQFDEGDEICGAVVSVRRQDKIAIWTKTASNEAAQVSIGKQWKDILDYSEKISYLVHEDAKRLDKAAKPRYTV</sequence>
<dbReference type="Gene3D" id="3.30.760.10">
    <property type="entry name" value="RNA Cap, Translation Initiation Factor Eif4e"/>
    <property type="match status" value="1"/>
</dbReference>
<keyword evidence="3" id="KW-0810">Translation regulation</keyword>
<dbReference type="PANTHER" id="PTHR11960:SF8">
    <property type="entry name" value="EUKARYOTIC TRANSLATION INITIATION FACTOR 4E1-RELATED"/>
    <property type="match status" value="1"/>
</dbReference>
<evidence type="ECO:0000256" key="4">
    <source>
        <dbReference type="ARBA" id="ARBA00022884"/>
    </source>
</evidence>
<feature type="compositionally biased region" description="Basic and acidic residues" evidence="10">
    <location>
        <begin position="71"/>
        <end position="80"/>
    </location>
</feature>
<dbReference type="EMBL" id="OZ019903">
    <property type="protein sequence ID" value="CAK9196169.1"/>
    <property type="molecule type" value="Genomic_DNA"/>
</dbReference>
<evidence type="ECO:0000256" key="5">
    <source>
        <dbReference type="ARBA" id="ARBA00022917"/>
    </source>
</evidence>
<dbReference type="Proteomes" id="UP001497512">
    <property type="component" value="Chromosome 11"/>
</dbReference>
<organism evidence="11 12">
    <name type="scientific">Sphagnum troendelagicum</name>
    <dbReference type="NCBI Taxonomy" id="128251"/>
    <lineage>
        <taxon>Eukaryota</taxon>
        <taxon>Viridiplantae</taxon>
        <taxon>Streptophyta</taxon>
        <taxon>Embryophyta</taxon>
        <taxon>Bryophyta</taxon>
        <taxon>Sphagnophytina</taxon>
        <taxon>Sphagnopsida</taxon>
        <taxon>Sphagnales</taxon>
        <taxon>Sphagnaceae</taxon>
        <taxon>Sphagnum</taxon>
    </lineage>
</organism>
<evidence type="ECO:0000256" key="10">
    <source>
        <dbReference type="SAM" id="MobiDB-lite"/>
    </source>
</evidence>
<keyword evidence="4 9" id="KW-0694">RNA-binding</keyword>
<gene>
    <name evidence="11" type="ORF">CSSPTR1EN2_LOCUS3339</name>
</gene>
<dbReference type="Pfam" id="PF01652">
    <property type="entry name" value="IF4E"/>
    <property type="match status" value="1"/>
</dbReference>
<keyword evidence="12" id="KW-1185">Reference proteome</keyword>
<keyword evidence="2 9" id="KW-0396">Initiation factor</keyword>
<dbReference type="InterPro" id="IPR023398">
    <property type="entry name" value="TIF_eIF4e-like"/>
</dbReference>
<evidence type="ECO:0000256" key="2">
    <source>
        <dbReference type="ARBA" id="ARBA00022540"/>
    </source>
</evidence>
<proteinExistence type="inferred from homology"/>
<protein>
    <recommendedName>
        <fullName evidence="7">eIF-4F 25 kDa subunit</fullName>
    </recommendedName>
    <alternativeName>
        <fullName evidence="8">eIF-4F p26 subunit</fullName>
    </alternativeName>
    <alternativeName>
        <fullName evidence="6">mRNA cap-binding protein</fullName>
    </alternativeName>
</protein>
<evidence type="ECO:0000256" key="1">
    <source>
        <dbReference type="ARBA" id="ARBA00009860"/>
    </source>
</evidence>
<reference evidence="11" key="1">
    <citation type="submission" date="2024-02" db="EMBL/GenBank/DDBJ databases">
        <authorList>
            <consortium name="ELIXIR-Norway"/>
            <consortium name="Elixir Norway"/>
        </authorList>
    </citation>
    <scope>NUCLEOTIDE SEQUENCE</scope>
</reference>
<dbReference type="PROSITE" id="PS00813">
    <property type="entry name" value="IF4E"/>
    <property type="match status" value="1"/>
</dbReference>
<evidence type="ECO:0000256" key="8">
    <source>
        <dbReference type="ARBA" id="ARBA00041713"/>
    </source>
</evidence>
<evidence type="ECO:0000256" key="9">
    <source>
        <dbReference type="RuleBase" id="RU004374"/>
    </source>
</evidence>
<evidence type="ECO:0000256" key="7">
    <source>
        <dbReference type="ARBA" id="ARBA00032656"/>
    </source>
</evidence>
<evidence type="ECO:0000313" key="11">
    <source>
        <dbReference type="EMBL" id="CAK9196169.1"/>
    </source>
</evidence>
<dbReference type="InterPro" id="IPR001040">
    <property type="entry name" value="TIF_eIF_4E"/>
</dbReference>